<dbReference type="Proteomes" id="UP000094094">
    <property type="component" value="Chromosome"/>
</dbReference>
<dbReference type="RefSeq" id="WP_069569167.1">
    <property type="nucleotide sequence ID" value="NZ_CP017157.1"/>
</dbReference>
<dbReference type="Gene3D" id="1.10.287.1060">
    <property type="entry name" value="ESAT-6-like"/>
    <property type="match status" value="1"/>
</dbReference>
<gene>
    <name evidence="1" type="ORF">SL103_13955</name>
</gene>
<dbReference type="InterPro" id="IPR036689">
    <property type="entry name" value="ESAT-6-like_sf"/>
</dbReference>
<dbReference type="EMBL" id="CP017157">
    <property type="protein sequence ID" value="AOP47216.1"/>
    <property type="molecule type" value="Genomic_DNA"/>
</dbReference>
<organism evidence="1 2">
    <name type="scientific">Streptomyces lydicus</name>
    <dbReference type="NCBI Taxonomy" id="47763"/>
    <lineage>
        <taxon>Bacteria</taxon>
        <taxon>Bacillati</taxon>
        <taxon>Actinomycetota</taxon>
        <taxon>Actinomycetes</taxon>
        <taxon>Kitasatosporales</taxon>
        <taxon>Streptomycetaceae</taxon>
        <taxon>Streptomyces</taxon>
    </lineage>
</organism>
<evidence type="ECO:0008006" key="3">
    <source>
        <dbReference type="Google" id="ProtNLM"/>
    </source>
</evidence>
<dbReference type="GO" id="GO:0009306">
    <property type="term" value="P:protein secretion"/>
    <property type="evidence" value="ECO:0007669"/>
    <property type="project" value="InterPro"/>
</dbReference>
<evidence type="ECO:0000313" key="2">
    <source>
        <dbReference type="Proteomes" id="UP000094094"/>
    </source>
</evidence>
<evidence type="ECO:0000313" key="1">
    <source>
        <dbReference type="EMBL" id="AOP47216.1"/>
    </source>
</evidence>
<sequence length="104" mass="11487">MAQEHFTVHPEKLRALSRDFAHGSERLDAQVKRFADKAENVDDAFGVLSESTEALAKYVEMTQATVASLQQLRQQLGGYARGLDHSAASYEYTDAQHAAEFKGA</sequence>
<dbReference type="SUPFAM" id="SSF140453">
    <property type="entry name" value="EsxAB dimer-like"/>
    <property type="match status" value="1"/>
</dbReference>
<dbReference type="OrthoDB" id="4229588at2"/>
<dbReference type="Pfam" id="PF10824">
    <property type="entry name" value="T7SS_ESX_EspC"/>
    <property type="match status" value="1"/>
</dbReference>
<dbReference type="AlphaFoldDB" id="A0A1D7VKD1"/>
<keyword evidence="2" id="KW-1185">Reference proteome</keyword>
<accession>A0A1D7VKD1</accession>
<protein>
    <recommendedName>
        <fullName evidence="3">ESX-1 secretion-associated protein</fullName>
    </recommendedName>
</protein>
<reference evidence="1 2" key="1">
    <citation type="submission" date="2016-09" db="EMBL/GenBank/DDBJ databases">
        <title>Complete genome sequencing of Streptomyces lydicus 103 and metabolic pathways analysis of antibiotic biosynthesis.</title>
        <authorList>
            <person name="Jia N."/>
            <person name="Ding M.-Z."/>
            <person name="Gao F."/>
            <person name="Yuan Y.-J."/>
        </authorList>
    </citation>
    <scope>NUCLEOTIDE SEQUENCE [LARGE SCALE GENOMIC DNA]</scope>
    <source>
        <strain evidence="1 2">103</strain>
    </source>
</reference>
<dbReference type="KEGG" id="slc:SL103_13955"/>
<dbReference type="InterPro" id="IPR022536">
    <property type="entry name" value="EspC"/>
</dbReference>
<proteinExistence type="predicted"/>
<name>A0A1D7VKD1_9ACTN</name>